<dbReference type="Gene3D" id="3.40.50.300">
    <property type="entry name" value="P-loop containing nucleotide triphosphate hydrolases"/>
    <property type="match status" value="1"/>
</dbReference>
<feature type="region of interest" description="Disordered" evidence="17">
    <location>
        <begin position="461"/>
        <end position="540"/>
    </location>
</feature>
<evidence type="ECO:0000256" key="6">
    <source>
        <dbReference type="ARBA" id="ARBA00022475"/>
    </source>
</evidence>
<evidence type="ECO:0000256" key="11">
    <source>
        <dbReference type="ARBA" id="ARBA00022777"/>
    </source>
</evidence>
<dbReference type="Pfam" id="PF02706">
    <property type="entry name" value="Wzz"/>
    <property type="match status" value="1"/>
</dbReference>
<evidence type="ECO:0000259" key="19">
    <source>
        <dbReference type="Pfam" id="PF02706"/>
    </source>
</evidence>
<keyword evidence="22" id="KW-1185">Reference proteome</keyword>
<keyword evidence="11" id="KW-0418">Kinase</keyword>
<feature type="transmembrane region" description="Helical" evidence="18">
    <location>
        <begin position="177"/>
        <end position="198"/>
    </location>
</feature>
<name>A0ABS7I4R9_9MICO</name>
<evidence type="ECO:0000256" key="18">
    <source>
        <dbReference type="SAM" id="Phobius"/>
    </source>
</evidence>
<dbReference type="NCBIfam" id="TIGR01007">
    <property type="entry name" value="eps_fam"/>
    <property type="match status" value="1"/>
</dbReference>
<feature type="domain" description="AAA" evidence="20">
    <location>
        <begin position="273"/>
        <end position="394"/>
    </location>
</feature>
<evidence type="ECO:0000256" key="2">
    <source>
        <dbReference type="ARBA" id="ARBA00006683"/>
    </source>
</evidence>
<comment type="similarity">
    <text evidence="3">Belongs to the CpsD/CapB family.</text>
</comment>
<evidence type="ECO:0000256" key="13">
    <source>
        <dbReference type="ARBA" id="ARBA00022989"/>
    </source>
</evidence>
<dbReference type="RefSeq" id="WP_220340569.1">
    <property type="nucleotide sequence ID" value="NZ_JAEUAX010000015.1"/>
</dbReference>
<proteinExistence type="inferred from homology"/>
<dbReference type="InterPro" id="IPR005702">
    <property type="entry name" value="Wzc-like_C"/>
</dbReference>
<dbReference type="InterPro" id="IPR027417">
    <property type="entry name" value="P-loop_NTPase"/>
</dbReference>
<organism evidence="21 22">
    <name type="scientific">Microbacterium ureisolvens</name>
    <dbReference type="NCBI Taxonomy" id="2781186"/>
    <lineage>
        <taxon>Bacteria</taxon>
        <taxon>Bacillati</taxon>
        <taxon>Actinomycetota</taxon>
        <taxon>Actinomycetes</taxon>
        <taxon>Micrococcales</taxon>
        <taxon>Microbacteriaceae</taxon>
        <taxon>Microbacterium</taxon>
    </lineage>
</organism>
<dbReference type="GO" id="GO:0004715">
    <property type="term" value="F:non-membrane spanning protein tyrosine kinase activity"/>
    <property type="evidence" value="ECO:0007669"/>
    <property type="project" value="UniProtKB-EC"/>
</dbReference>
<evidence type="ECO:0000256" key="8">
    <source>
        <dbReference type="ARBA" id="ARBA00022679"/>
    </source>
</evidence>
<feature type="domain" description="Polysaccharide chain length determinant N-terminal" evidence="19">
    <location>
        <begin position="2"/>
        <end position="89"/>
    </location>
</feature>
<comment type="similarity">
    <text evidence="2">Belongs to the CpsC/CapA family.</text>
</comment>
<dbReference type="Proteomes" id="UP000777440">
    <property type="component" value="Unassembled WGS sequence"/>
</dbReference>
<keyword evidence="8 21" id="KW-0808">Transferase</keyword>
<evidence type="ECO:0000313" key="22">
    <source>
        <dbReference type="Proteomes" id="UP000777440"/>
    </source>
</evidence>
<evidence type="ECO:0000256" key="9">
    <source>
        <dbReference type="ARBA" id="ARBA00022692"/>
    </source>
</evidence>
<evidence type="ECO:0000256" key="5">
    <source>
        <dbReference type="ARBA" id="ARBA00011903"/>
    </source>
</evidence>
<evidence type="ECO:0000256" key="3">
    <source>
        <dbReference type="ARBA" id="ARBA00007316"/>
    </source>
</evidence>
<dbReference type="EC" id="2.7.10.2" evidence="5"/>
<feature type="transmembrane region" description="Helical" evidence="18">
    <location>
        <begin position="12"/>
        <end position="33"/>
    </location>
</feature>
<evidence type="ECO:0000256" key="16">
    <source>
        <dbReference type="ARBA" id="ARBA00051245"/>
    </source>
</evidence>
<evidence type="ECO:0000259" key="20">
    <source>
        <dbReference type="Pfam" id="PF13614"/>
    </source>
</evidence>
<dbReference type="SUPFAM" id="SSF52540">
    <property type="entry name" value="P-loop containing nucleoside triphosphate hydrolases"/>
    <property type="match status" value="1"/>
</dbReference>
<dbReference type="InterPro" id="IPR025669">
    <property type="entry name" value="AAA_dom"/>
</dbReference>
<feature type="compositionally biased region" description="Low complexity" evidence="17">
    <location>
        <begin position="529"/>
        <end position="540"/>
    </location>
</feature>
<comment type="catalytic activity">
    <reaction evidence="16">
        <text>L-tyrosyl-[protein] + ATP = O-phospho-L-tyrosyl-[protein] + ADP + H(+)</text>
        <dbReference type="Rhea" id="RHEA:10596"/>
        <dbReference type="Rhea" id="RHEA-COMP:10136"/>
        <dbReference type="Rhea" id="RHEA-COMP:20101"/>
        <dbReference type="ChEBI" id="CHEBI:15378"/>
        <dbReference type="ChEBI" id="CHEBI:30616"/>
        <dbReference type="ChEBI" id="CHEBI:46858"/>
        <dbReference type="ChEBI" id="CHEBI:61978"/>
        <dbReference type="ChEBI" id="CHEBI:456216"/>
        <dbReference type="EC" id="2.7.10.2"/>
    </reaction>
</comment>
<dbReference type="InterPro" id="IPR050445">
    <property type="entry name" value="Bact_polysacc_biosynth/exp"/>
</dbReference>
<keyword evidence="15" id="KW-0829">Tyrosine-protein kinase</keyword>
<evidence type="ECO:0000256" key="1">
    <source>
        <dbReference type="ARBA" id="ARBA00004429"/>
    </source>
</evidence>
<keyword evidence="6" id="KW-1003">Cell membrane</keyword>
<evidence type="ECO:0000256" key="10">
    <source>
        <dbReference type="ARBA" id="ARBA00022741"/>
    </source>
</evidence>
<evidence type="ECO:0000256" key="7">
    <source>
        <dbReference type="ARBA" id="ARBA00022519"/>
    </source>
</evidence>
<sequence length="567" mass="58671">MELTDYIRILRKNWVIIVVATLVGIGVAAAWSLTRTPQYEAQSTVFVSTQSGSTIQDLQQGSNFTQSRVQTYTNLVTTPIVMNPVIAELDLGMTANELSATVEASAALNTTLITITVTGPDPVQAADIANALGASLKSVVERLETPNGTDTSPVRVERVKDALPPLKPSSPNVPLNLALGALVGLALGIGVAVLRAVLDTRIRTPRDVEQVTDRPLLGAIAFDPKAKERPLIVHADPLSPRAESFRAMRTNLQFLDTEGHASYVITSSVPSEGKSTTTINLAIALADAGKRVALLDTDLRKPKVAEYLGVEGGAGLTDVLIGRARLADVMLPWGNRSLYVLPAGKIPPNPSELLGSKSMHQLLEALERDFDVVLCDAPPLLPVTDAAILANATSGAILVVRAGHTNRHQLTGAVDALNVAGARIAGVAMTMVPTRGPDSYAYGYGYGYGSYGYVADAPAAKKRKRGKDPKPAAPPARTSTGPARTASPAPAAAPAAATAPAARPAGGSAPAAAPAAAPNQVRSIPAVTDPASAPSQAGAADAKLTLDDIIRQAGGAANAPGRNDPLP</sequence>
<keyword evidence="7" id="KW-0997">Cell inner membrane</keyword>
<evidence type="ECO:0000256" key="17">
    <source>
        <dbReference type="SAM" id="MobiDB-lite"/>
    </source>
</evidence>
<dbReference type="PANTHER" id="PTHR32309">
    <property type="entry name" value="TYROSINE-PROTEIN KINASE"/>
    <property type="match status" value="1"/>
</dbReference>
<keyword evidence="13 18" id="KW-1133">Transmembrane helix</keyword>
<accession>A0ABS7I4R9</accession>
<dbReference type="CDD" id="cd05387">
    <property type="entry name" value="BY-kinase"/>
    <property type="match status" value="1"/>
</dbReference>
<comment type="similarity">
    <text evidence="4">Belongs to the etk/wzc family.</text>
</comment>
<dbReference type="EMBL" id="JAEUAX010000015">
    <property type="protein sequence ID" value="MBW9111725.1"/>
    <property type="molecule type" value="Genomic_DNA"/>
</dbReference>
<keyword evidence="12" id="KW-0067">ATP-binding</keyword>
<gene>
    <name evidence="21" type="ORF">JNB61_18295</name>
</gene>
<evidence type="ECO:0000313" key="21">
    <source>
        <dbReference type="EMBL" id="MBW9111725.1"/>
    </source>
</evidence>
<reference evidence="21 22" key="1">
    <citation type="journal article" date="2021" name="MBio">
        <title>Poor Competitiveness of Bradyrhizobium in Pigeon Pea Root Colonization in Indian Soils.</title>
        <authorList>
            <person name="Chalasani D."/>
            <person name="Basu A."/>
            <person name="Pullabhotla S.V.S.R.N."/>
            <person name="Jorrin B."/>
            <person name="Neal A.L."/>
            <person name="Poole P.S."/>
            <person name="Podile A.R."/>
            <person name="Tkacz A."/>
        </authorList>
    </citation>
    <scope>NUCLEOTIDE SEQUENCE [LARGE SCALE GENOMIC DNA]</scope>
    <source>
        <strain evidence="21 22">HU12</strain>
    </source>
</reference>
<comment type="caution">
    <text evidence="21">The sequence shown here is derived from an EMBL/GenBank/DDBJ whole genome shotgun (WGS) entry which is preliminary data.</text>
</comment>
<evidence type="ECO:0000256" key="4">
    <source>
        <dbReference type="ARBA" id="ARBA00008883"/>
    </source>
</evidence>
<dbReference type="InterPro" id="IPR003856">
    <property type="entry name" value="LPS_length_determ_N"/>
</dbReference>
<evidence type="ECO:0000256" key="14">
    <source>
        <dbReference type="ARBA" id="ARBA00023136"/>
    </source>
</evidence>
<keyword evidence="9 18" id="KW-0812">Transmembrane</keyword>
<comment type="subcellular location">
    <subcellularLocation>
        <location evidence="1">Cell inner membrane</location>
        <topology evidence="1">Multi-pass membrane protein</topology>
    </subcellularLocation>
</comment>
<dbReference type="Pfam" id="PF13614">
    <property type="entry name" value="AAA_31"/>
    <property type="match status" value="1"/>
</dbReference>
<evidence type="ECO:0000256" key="12">
    <source>
        <dbReference type="ARBA" id="ARBA00022840"/>
    </source>
</evidence>
<keyword evidence="10" id="KW-0547">Nucleotide-binding</keyword>
<dbReference type="PANTHER" id="PTHR32309:SF13">
    <property type="entry name" value="FERRIC ENTEROBACTIN TRANSPORT PROTEIN FEPE"/>
    <property type="match status" value="1"/>
</dbReference>
<keyword evidence="14 18" id="KW-0472">Membrane</keyword>
<evidence type="ECO:0000256" key="15">
    <source>
        <dbReference type="ARBA" id="ARBA00023137"/>
    </source>
</evidence>
<protein>
    <recommendedName>
        <fullName evidence="5">non-specific protein-tyrosine kinase</fullName>
        <ecNumber evidence="5">2.7.10.2</ecNumber>
    </recommendedName>
</protein>
<feature type="compositionally biased region" description="Low complexity" evidence="17">
    <location>
        <begin position="482"/>
        <end position="518"/>
    </location>
</feature>